<evidence type="ECO:0000256" key="6">
    <source>
        <dbReference type="ARBA" id="ARBA00023033"/>
    </source>
</evidence>
<dbReference type="InterPro" id="IPR002397">
    <property type="entry name" value="Cyt_P450_B"/>
</dbReference>
<dbReference type="PANTHER" id="PTHR46696:SF6">
    <property type="entry name" value="P450, PUTATIVE (EUROFUNG)-RELATED"/>
    <property type="match status" value="1"/>
</dbReference>
<dbReference type="RefSeq" id="WP_139631575.1">
    <property type="nucleotide sequence ID" value="NZ_VDLX02000006.1"/>
</dbReference>
<keyword evidence="10" id="KW-1185">Reference proteome</keyword>
<dbReference type="SUPFAM" id="SSF48264">
    <property type="entry name" value="Cytochrome P450"/>
    <property type="match status" value="1"/>
</dbReference>
<evidence type="ECO:0000256" key="8">
    <source>
        <dbReference type="SAM" id="MobiDB-lite"/>
    </source>
</evidence>
<dbReference type="GO" id="GO:0005506">
    <property type="term" value="F:iron ion binding"/>
    <property type="evidence" value="ECO:0007669"/>
    <property type="project" value="InterPro"/>
</dbReference>
<proteinExistence type="inferred from homology"/>
<dbReference type="PANTHER" id="PTHR46696">
    <property type="entry name" value="P450, PUTATIVE (EUROFUNG)-RELATED"/>
    <property type="match status" value="1"/>
</dbReference>
<dbReference type="Pfam" id="PF00067">
    <property type="entry name" value="p450"/>
    <property type="match status" value="1"/>
</dbReference>
<reference evidence="9 10" key="1">
    <citation type="submission" date="2019-10" db="EMBL/GenBank/DDBJ databases">
        <title>Nonomuraea sp. nov., isolated from Phyllanthus amarus.</title>
        <authorList>
            <person name="Klykleung N."/>
            <person name="Tanasupawat S."/>
        </authorList>
    </citation>
    <scope>NUCLEOTIDE SEQUENCE [LARGE SCALE GENOMIC DNA]</scope>
    <source>
        <strain evidence="9 10">PA1-10</strain>
    </source>
</reference>
<keyword evidence="6 7" id="KW-0503">Monooxygenase</keyword>
<sequence length="424" mass="47704">MSVDDRFSQGFRDDGPEEPLGTRSEIVTGPVADWATDFSHLEPEWAADPYPIQDELRQRCPIAHTDRFGGGWLPTRHEDVAAIAYDTERFSSRSIIMSNFRPPRDIAPIGGSPPISSDPPFHHDARKLLLPAFTKTAVARREPATRAFCHSLLDALEGQDVIDAARDYAQHIPMRVIADMLGFPPEDGPRFREFVENTLEGVNLPPEERIARMDQLFDYLLVQIRDHLDRPRDDLTTYLIDAELYGQKLDSWHVAGTMALLLIAGIDTTWSAIGASLWHLARTPRDRERLVAEPGLLPTAMEELLRAYAPVTMARLVKEDMHWNGVDMKADDWVLLSFPAANRDPELFERPGEVVIDRQVNRHAAFGLGIHRCVGSHLARMELRVALEVWLERVPVFSLADPDAVTWATGQVRGPRTLPVRVGS</sequence>
<dbReference type="PROSITE" id="PS00086">
    <property type="entry name" value="CYTOCHROME_P450"/>
    <property type="match status" value="1"/>
</dbReference>
<protein>
    <submittedName>
        <fullName evidence="9">Cytochrome P450</fullName>
    </submittedName>
</protein>
<accession>A0A5C4WIB2</accession>
<comment type="similarity">
    <text evidence="1 7">Belongs to the cytochrome P450 family.</text>
</comment>
<keyword evidence="5 7" id="KW-0408">Iron</keyword>
<name>A0A5C4WIB2_9ACTN</name>
<evidence type="ECO:0000256" key="2">
    <source>
        <dbReference type="ARBA" id="ARBA00022617"/>
    </source>
</evidence>
<dbReference type="InterPro" id="IPR036396">
    <property type="entry name" value="Cyt_P450_sf"/>
</dbReference>
<evidence type="ECO:0000256" key="4">
    <source>
        <dbReference type="ARBA" id="ARBA00023002"/>
    </source>
</evidence>
<comment type="caution">
    <text evidence="9">The sequence shown here is derived from an EMBL/GenBank/DDBJ whole genome shotgun (WGS) entry which is preliminary data.</text>
</comment>
<keyword evidence="4 7" id="KW-0560">Oxidoreductase</keyword>
<gene>
    <name evidence="9" type="ORF">FH608_017355</name>
</gene>
<dbReference type="GO" id="GO:0020037">
    <property type="term" value="F:heme binding"/>
    <property type="evidence" value="ECO:0007669"/>
    <property type="project" value="InterPro"/>
</dbReference>
<dbReference type="OrthoDB" id="4133219at2"/>
<evidence type="ECO:0000256" key="7">
    <source>
        <dbReference type="RuleBase" id="RU000461"/>
    </source>
</evidence>
<evidence type="ECO:0000313" key="10">
    <source>
        <dbReference type="Proteomes" id="UP000312512"/>
    </source>
</evidence>
<dbReference type="PRINTS" id="PR00359">
    <property type="entry name" value="BP450"/>
</dbReference>
<dbReference type="Proteomes" id="UP000312512">
    <property type="component" value="Unassembled WGS sequence"/>
</dbReference>
<dbReference type="GO" id="GO:0016705">
    <property type="term" value="F:oxidoreductase activity, acting on paired donors, with incorporation or reduction of molecular oxygen"/>
    <property type="evidence" value="ECO:0007669"/>
    <property type="project" value="InterPro"/>
</dbReference>
<dbReference type="PRINTS" id="PR00385">
    <property type="entry name" value="P450"/>
</dbReference>
<dbReference type="AlphaFoldDB" id="A0A5C4WIB2"/>
<evidence type="ECO:0000256" key="1">
    <source>
        <dbReference type="ARBA" id="ARBA00010617"/>
    </source>
</evidence>
<dbReference type="InterPro" id="IPR017972">
    <property type="entry name" value="Cyt_P450_CS"/>
</dbReference>
<organism evidence="9 10">
    <name type="scientific">Nonomuraea phyllanthi</name>
    <dbReference type="NCBI Taxonomy" id="2219224"/>
    <lineage>
        <taxon>Bacteria</taxon>
        <taxon>Bacillati</taxon>
        <taxon>Actinomycetota</taxon>
        <taxon>Actinomycetes</taxon>
        <taxon>Streptosporangiales</taxon>
        <taxon>Streptosporangiaceae</taxon>
        <taxon>Nonomuraea</taxon>
    </lineage>
</organism>
<dbReference type="InterPro" id="IPR001128">
    <property type="entry name" value="Cyt_P450"/>
</dbReference>
<evidence type="ECO:0000313" key="9">
    <source>
        <dbReference type="EMBL" id="KAB8193970.1"/>
    </source>
</evidence>
<keyword evidence="2 7" id="KW-0349">Heme</keyword>
<evidence type="ECO:0000256" key="5">
    <source>
        <dbReference type="ARBA" id="ARBA00023004"/>
    </source>
</evidence>
<dbReference type="EMBL" id="VDLX02000006">
    <property type="protein sequence ID" value="KAB8193970.1"/>
    <property type="molecule type" value="Genomic_DNA"/>
</dbReference>
<feature type="compositionally biased region" description="Basic and acidic residues" evidence="8">
    <location>
        <begin position="1"/>
        <end position="14"/>
    </location>
</feature>
<dbReference type="GO" id="GO:0004497">
    <property type="term" value="F:monooxygenase activity"/>
    <property type="evidence" value="ECO:0007669"/>
    <property type="project" value="UniProtKB-KW"/>
</dbReference>
<evidence type="ECO:0000256" key="3">
    <source>
        <dbReference type="ARBA" id="ARBA00022723"/>
    </source>
</evidence>
<dbReference type="Gene3D" id="1.10.630.10">
    <property type="entry name" value="Cytochrome P450"/>
    <property type="match status" value="1"/>
</dbReference>
<feature type="region of interest" description="Disordered" evidence="8">
    <location>
        <begin position="1"/>
        <end position="23"/>
    </location>
</feature>
<keyword evidence="3 7" id="KW-0479">Metal-binding</keyword>
<dbReference type="FunFam" id="1.10.630.10:FF:000018">
    <property type="entry name" value="Cytochrome P450 monooxygenase"/>
    <property type="match status" value="1"/>
</dbReference>